<dbReference type="EMBL" id="FQXS01000023">
    <property type="protein sequence ID" value="SHI03731.1"/>
    <property type="molecule type" value="Genomic_DNA"/>
</dbReference>
<dbReference type="InterPro" id="IPR027417">
    <property type="entry name" value="P-loop_NTPase"/>
</dbReference>
<dbReference type="RefSeq" id="WP_073377851.1">
    <property type="nucleotide sequence ID" value="NZ_FQXS01000023.1"/>
</dbReference>
<dbReference type="SUPFAM" id="SSF52540">
    <property type="entry name" value="P-loop containing nucleoside triphosphate hydrolases"/>
    <property type="match status" value="1"/>
</dbReference>
<dbReference type="AlphaFoldDB" id="A0A1M5XV84"/>
<accession>A0A1M5XV84</accession>
<sequence length="269" mass="31451">MHLSKNVLKTTCSFWISDKQVDGFFDTIDLFFILGVGRSGTTLLARLLDAEPAAAVFHEPISDDFKAFVQAHKSALAARQYLDSFRKKMMYLLVRHRKITIYGEVNSALRYHGDALQRSFPHAKLLHLVRDPRDVVRSLYSRKHYTAQGKDHHLLSPRSDDPLAGNWHEMSRLARLCWLWVDANRRLRHDVGRLLHFEKLVRDYSYFYNKVECYLNLDIGKERWLQAVERPTNRTDAHLLPPWPQWSEEMKQTFLDICADEMSACGYTV</sequence>
<dbReference type="GO" id="GO:0016740">
    <property type="term" value="F:transferase activity"/>
    <property type="evidence" value="ECO:0007669"/>
    <property type="project" value="UniProtKB-KW"/>
</dbReference>
<dbReference type="Proteomes" id="UP000184139">
    <property type="component" value="Unassembled WGS sequence"/>
</dbReference>
<evidence type="ECO:0000313" key="2">
    <source>
        <dbReference type="Proteomes" id="UP000184139"/>
    </source>
</evidence>
<keyword evidence="1" id="KW-0808">Transferase</keyword>
<name>A0A1M5XV84_9BACT</name>
<dbReference type="STRING" id="1121409.SAMN02745124_03391"/>
<gene>
    <name evidence="1" type="ORF">SAMN02745124_03391</name>
</gene>
<dbReference type="Gene3D" id="3.40.50.300">
    <property type="entry name" value="P-loop containing nucleotide triphosphate hydrolases"/>
    <property type="match status" value="1"/>
</dbReference>
<dbReference type="Pfam" id="PF13469">
    <property type="entry name" value="Sulfotransfer_3"/>
    <property type="match status" value="1"/>
</dbReference>
<evidence type="ECO:0000313" key="1">
    <source>
        <dbReference type="EMBL" id="SHI03731.1"/>
    </source>
</evidence>
<protein>
    <submittedName>
        <fullName evidence="1">Sulfotransferase family protein</fullName>
    </submittedName>
</protein>
<dbReference type="OrthoDB" id="3337911at2"/>
<reference evidence="1 2" key="1">
    <citation type="submission" date="2016-11" db="EMBL/GenBank/DDBJ databases">
        <authorList>
            <person name="Jaros S."/>
            <person name="Januszkiewicz K."/>
            <person name="Wedrychowicz H."/>
        </authorList>
    </citation>
    <scope>NUCLEOTIDE SEQUENCE [LARGE SCALE GENOMIC DNA]</scope>
    <source>
        <strain evidence="1 2">DSM 9705</strain>
    </source>
</reference>
<keyword evidence="2" id="KW-1185">Reference proteome</keyword>
<organism evidence="1 2">
    <name type="scientific">Desulfofustis glycolicus DSM 9705</name>
    <dbReference type="NCBI Taxonomy" id="1121409"/>
    <lineage>
        <taxon>Bacteria</taxon>
        <taxon>Pseudomonadati</taxon>
        <taxon>Thermodesulfobacteriota</taxon>
        <taxon>Desulfobulbia</taxon>
        <taxon>Desulfobulbales</taxon>
        <taxon>Desulfocapsaceae</taxon>
        <taxon>Desulfofustis</taxon>
    </lineage>
</organism>
<proteinExistence type="predicted"/>